<dbReference type="InterPro" id="IPR008928">
    <property type="entry name" value="6-hairpin_glycosidase_sf"/>
</dbReference>
<feature type="domain" description="Non-reducing end beta-L-arabinofuranosidase-like GH127 catalytic" evidence="2">
    <location>
        <begin position="34"/>
        <end position="426"/>
    </location>
</feature>
<dbReference type="GO" id="GO:0005975">
    <property type="term" value="P:carbohydrate metabolic process"/>
    <property type="evidence" value="ECO:0007669"/>
    <property type="project" value="InterPro"/>
</dbReference>
<dbReference type="InterPro" id="IPR049046">
    <property type="entry name" value="Beta-AFase-like_GH127_middle"/>
</dbReference>
<gene>
    <name evidence="5" type="ORF">HD601_001976</name>
</gene>
<dbReference type="PANTHER" id="PTHR43465">
    <property type="entry name" value="DUF1680 DOMAIN PROTEIN (AFU_ORTHOLOGUE AFUA_1G08910)"/>
    <property type="match status" value="1"/>
</dbReference>
<protein>
    <submittedName>
        <fullName evidence="5">DUF1680 family protein</fullName>
    </submittedName>
</protein>
<sequence>MPADLTADAGNRDDTGGRPVVPSTGKLRPLGLREVRITGGFWGRRQTVNASATLEHNLGWERRVGWIDNFAATVEGRVGSDRRGREFSDSDVYKLIEGMAWEVARTGDAFAAESIAELSKVIERAQEPDGYLNTAFGHDGQGARYSDLEWGHELYCYGHLIQAGVALMRTGADSPLVDVVIRAADHVCATFGPDGNQGFCGHPVVEMALVELYRVTGERRYLDQAALFVERRGHGTLADIEFGRSYFQDDVPVRDADAFHGHAVRALYLASGIVDVAVETGDDELLAAVERQWEATVARRTYITGGMGSRHMDEAFGDDYFLPPDRAYSETCAAVASVQLAWRLLLATGSTRYADLAERTLYNVIATSPADDGRSFFYVNTLHRRRVGPLPAADRHHPRAESTVRAPWFDVSCCPNNLARTFASLAAYLVTADDDGLQVHQYADADVSTRLGAGRPAGVEMRTGYPADGAVVLRVTETSEVPWTLSVRVPAWAGDGAVLVEPDGTRRPVAPGVAAVTAAFAVGDEIRLELPMEPRWVRADPRIDALRGTVAAERGPLVLCAESTDLPAGRDIAAVRVDPAAPLAPDGDGSVLAVGALASENDGAWPYAAGAGAPGGGTTPAPIRLVPYHSWASRGPSTMRVWLPAVDSD</sequence>
<keyword evidence="6" id="KW-1185">Reference proteome</keyword>
<dbReference type="Pfam" id="PF07944">
    <property type="entry name" value="Beta-AFase-like_GH127_cat"/>
    <property type="match status" value="1"/>
</dbReference>
<dbReference type="Pfam" id="PF20736">
    <property type="entry name" value="Glyco_hydro127M"/>
    <property type="match status" value="1"/>
</dbReference>
<dbReference type="PANTHER" id="PTHR43465:SF2">
    <property type="entry name" value="DUF1680 DOMAIN PROTEIN (AFU_ORTHOLOGUE AFUA_1G08910)"/>
    <property type="match status" value="1"/>
</dbReference>
<evidence type="ECO:0000259" key="2">
    <source>
        <dbReference type="Pfam" id="PF07944"/>
    </source>
</evidence>
<evidence type="ECO:0000259" key="3">
    <source>
        <dbReference type="Pfam" id="PF20736"/>
    </source>
</evidence>
<accession>A0A7W9GPM8</accession>
<comment type="caution">
    <text evidence="5">The sequence shown here is derived from an EMBL/GenBank/DDBJ whole genome shotgun (WGS) entry which is preliminary data.</text>
</comment>
<organism evidence="5 6">
    <name type="scientific">Jiangella mangrovi</name>
    <dbReference type="NCBI Taxonomy" id="1524084"/>
    <lineage>
        <taxon>Bacteria</taxon>
        <taxon>Bacillati</taxon>
        <taxon>Actinomycetota</taxon>
        <taxon>Actinomycetes</taxon>
        <taxon>Jiangellales</taxon>
        <taxon>Jiangellaceae</taxon>
        <taxon>Jiangella</taxon>
    </lineage>
</organism>
<evidence type="ECO:0000259" key="4">
    <source>
        <dbReference type="Pfam" id="PF20737"/>
    </source>
</evidence>
<evidence type="ECO:0000256" key="1">
    <source>
        <dbReference type="SAM" id="MobiDB-lite"/>
    </source>
</evidence>
<evidence type="ECO:0000313" key="5">
    <source>
        <dbReference type="EMBL" id="MBB5787401.1"/>
    </source>
</evidence>
<dbReference type="InterPro" id="IPR049174">
    <property type="entry name" value="Beta-AFase-like"/>
</dbReference>
<dbReference type="AlphaFoldDB" id="A0A7W9GPM8"/>
<feature type="region of interest" description="Disordered" evidence="1">
    <location>
        <begin position="1"/>
        <end position="26"/>
    </location>
</feature>
<dbReference type="EMBL" id="JACHMM010000001">
    <property type="protein sequence ID" value="MBB5787401.1"/>
    <property type="molecule type" value="Genomic_DNA"/>
</dbReference>
<dbReference type="Pfam" id="PF20737">
    <property type="entry name" value="Glyco_hydro127C"/>
    <property type="match status" value="1"/>
</dbReference>
<feature type="domain" description="Non-reducing end beta-L-arabinofuranosidase-like GH127 C-terminal" evidence="4">
    <location>
        <begin position="534"/>
        <end position="644"/>
    </location>
</feature>
<dbReference type="SUPFAM" id="SSF48208">
    <property type="entry name" value="Six-hairpin glycosidases"/>
    <property type="match status" value="1"/>
</dbReference>
<reference evidence="5 6" key="1">
    <citation type="submission" date="2020-08" db="EMBL/GenBank/DDBJ databases">
        <title>Sequencing the genomes of 1000 actinobacteria strains.</title>
        <authorList>
            <person name="Klenk H.-P."/>
        </authorList>
    </citation>
    <scope>NUCLEOTIDE SEQUENCE [LARGE SCALE GENOMIC DNA]</scope>
    <source>
        <strain evidence="5 6">DSM 102122</strain>
    </source>
</reference>
<evidence type="ECO:0000313" key="6">
    <source>
        <dbReference type="Proteomes" id="UP000542813"/>
    </source>
</evidence>
<dbReference type="Proteomes" id="UP000542813">
    <property type="component" value="Unassembled WGS sequence"/>
</dbReference>
<proteinExistence type="predicted"/>
<dbReference type="InterPro" id="IPR012878">
    <property type="entry name" value="Beta-AFase-like_GH127_cat"/>
</dbReference>
<dbReference type="RefSeq" id="WP_221440764.1">
    <property type="nucleotide sequence ID" value="NZ_JACHMM010000001.1"/>
</dbReference>
<dbReference type="InterPro" id="IPR049049">
    <property type="entry name" value="Beta-AFase-like_GH127_C"/>
</dbReference>
<name>A0A7W9GPM8_9ACTN</name>
<feature type="domain" description="Non-reducing end beta-L-arabinofuranosidase-like GH127 middle" evidence="3">
    <location>
        <begin position="437"/>
        <end position="532"/>
    </location>
</feature>